<proteinExistence type="predicted"/>
<evidence type="ECO:0000256" key="3">
    <source>
        <dbReference type="ARBA" id="ARBA00022692"/>
    </source>
</evidence>
<gene>
    <name evidence="7" type="ORF">J512_3035</name>
</gene>
<evidence type="ECO:0000256" key="1">
    <source>
        <dbReference type="ARBA" id="ARBA00004651"/>
    </source>
</evidence>
<accession>A0A009HNH9</accession>
<keyword evidence="2" id="KW-1003">Cell membrane</keyword>
<keyword evidence="3 6" id="KW-0812">Transmembrane</keyword>
<dbReference type="GO" id="GO:0015171">
    <property type="term" value="F:amino acid transmembrane transporter activity"/>
    <property type="evidence" value="ECO:0007669"/>
    <property type="project" value="TreeGrafter"/>
</dbReference>
<dbReference type="AlphaFoldDB" id="A0A009HNH9"/>
<organism evidence="7 8">
    <name type="scientific">Acinetobacter baumannii (strain 1295743)</name>
    <dbReference type="NCBI Taxonomy" id="1310613"/>
    <lineage>
        <taxon>Bacteria</taxon>
        <taxon>Pseudomonadati</taxon>
        <taxon>Pseudomonadota</taxon>
        <taxon>Gammaproteobacteria</taxon>
        <taxon>Moraxellales</taxon>
        <taxon>Moraxellaceae</taxon>
        <taxon>Acinetobacter</taxon>
        <taxon>Acinetobacter calcoaceticus/baumannii complex</taxon>
    </lineage>
</organism>
<evidence type="ECO:0000256" key="6">
    <source>
        <dbReference type="SAM" id="Phobius"/>
    </source>
</evidence>
<name>A0A009HNH9_ACIB9</name>
<reference evidence="7 8" key="1">
    <citation type="submission" date="2014-02" db="EMBL/GenBank/DDBJ databases">
        <title>Comparative genomics and transcriptomics to identify genetic mechanisms underlying the emergence of carbapenem resistant Acinetobacter baumannii (CRAb).</title>
        <authorList>
            <person name="Harris A.D."/>
            <person name="Johnson K.J."/>
            <person name="George J."/>
            <person name="Shefchek K."/>
            <person name="Daugherty S.C."/>
            <person name="Parankush S."/>
            <person name="Sadzewicz L."/>
            <person name="Tallon L."/>
            <person name="Sengamalay N."/>
            <person name="Hazen T.H."/>
            <person name="Rasko D.A."/>
        </authorList>
    </citation>
    <scope>NUCLEOTIDE SEQUENCE [LARGE SCALE GENOMIC DNA]</scope>
    <source>
        <strain evidence="7 8">1295743</strain>
    </source>
</reference>
<feature type="transmembrane region" description="Helical" evidence="6">
    <location>
        <begin position="6"/>
        <end position="27"/>
    </location>
</feature>
<comment type="caution">
    <text evidence="7">The sequence shown here is derived from an EMBL/GenBank/DDBJ whole genome shotgun (WGS) entry which is preliminary data.</text>
</comment>
<feature type="transmembrane region" description="Helical" evidence="6">
    <location>
        <begin position="75"/>
        <end position="96"/>
    </location>
</feature>
<feature type="transmembrane region" description="Helical" evidence="6">
    <location>
        <begin position="181"/>
        <end position="201"/>
    </location>
</feature>
<dbReference type="Pfam" id="PF01810">
    <property type="entry name" value="LysE"/>
    <property type="match status" value="1"/>
</dbReference>
<dbReference type="EMBL" id="JEWH01000046">
    <property type="protein sequence ID" value="EXB04565.1"/>
    <property type="molecule type" value="Genomic_DNA"/>
</dbReference>
<dbReference type="InterPro" id="IPR001123">
    <property type="entry name" value="LeuE-type"/>
</dbReference>
<dbReference type="PANTHER" id="PTHR30086">
    <property type="entry name" value="ARGININE EXPORTER PROTEIN ARGO"/>
    <property type="match status" value="1"/>
</dbReference>
<sequence>MVMLSLSVFFKGLGIGSGLIVAIGAQNAFVLKQGLKQQYVFWLCLICALSDSILIACGVLGFAEIMTASPVLITVAKYLGATFLLVYGAKAFYAAFKTNQGMELDGSQKQTLTQALITCLAFTWLNPHVYLDTIVLMGSVATQLEDKISFALGSILASWIFFFSLGYGARFLKPLFINPRAWKILDFMIGCVMWSIAISLLI</sequence>
<dbReference type="PATRIC" id="fig|1310613.3.peg.2917"/>
<evidence type="ECO:0000256" key="4">
    <source>
        <dbReference type="ARBA" id="ARBA00022989"/>
    </source>
</evidence>
<evidence type="ECO:0000256" key="2">
    <source>
        <dbReference type="ARBA" id="ARBA00022475"/>
    </source>
</evidence>
<feature type="transmembrane region" description="Helical" evidence="6">
    <location>
        <begin position="116"/>
        <end position="136"/>
    </location>
</feature>
<dbReference type="Proteomes" id="UP000020595">
    <property type="component" value="Unassembled WGS sequence"/>
</dbReference>
<evidence type="ECO:0000313" key="8">
    <source>
        <dbReference type="Proteomes" id="UP000020595"/>
    </source>
</evidence>
<comment type="subcellular location">
    <subcellularLocation>
        <location evidence="1">Cell membrane</location>
        <topology evidence="1">Multi-pass membrane protein</topology>
    </subcellularLocation>
</comment>
<keyword evidence="4 6" id="KW-1133">Transmembrane helix</keyword>
<feature type="transmembrane region" description="Helical" evidence="6">
    <location>
        <begin position="39"/>
        <end position="63"/>
    </location>
</feature>
<dbReference type="PANTHER" id="PTHR30086:SF20">
    <property type="entry name" value="ARGININE EXPORTER PROTEIN ARGO-RELATED"/>
    <property type="match status" value="1"/>
</dbReference>
<evidence type="ECO:0000313" key="7">
    <source>
        <dbReference type="EMBL" id="EXB04565.1"/>
    </source>
</evidence>
<evidence type="ECO:0000256" key="5">
    <source>
        <dbReference type="ARBA" id="ARBA00023136"/>
    </source>
</evidence>
<protein>
    <submittedName>
        <fullName evidence="7">LysE type translocator family protein</fullName>
    </submittedName>
</protein>
<keyword evidence="5 6" id="KW-0472">Membrane</keyword>
<feature type="transmembrane region" description="Helical" evidence="6">
    <location>
        <begin position="148"/>
        <end position="169"/>
    </location>
</feature>
<dbReference type="GO" id="GO:0005886">
    <property type="term" value="C:plasma membrane"/>
    <property type="evidence" value="ECO:0007669"/>
    <property type="project" value="UniProtKB-SubCell"/>
</dbReference>